<reference evidence="9 10" key="1">
    <citation type="journal article" date="2013" name="Appl. Environ. Microbiol.">
        <title>The genome of the alga-associated marine flavobacterium Formosa agariphila KMM 3901T reveals a broad potential for degradation of algal polysaccharides.</title>
        <authorList>
            <person name="Mann A.J."/>
            <person name="Hahnke R.L."/>
            <person name="Huang S."/>
            <person name="Werner J."/>
            <person name="Xing P."/>
            <person name="Barbeyron T."/>
            <person name="Huettel B."/>
            <person name="Stueber K."/>
            <person name="Reinhardt R."/>
            <person name="Harder J."/>
            <person name="Gloeckner F.O."/>
            <person name="Amann R.I."/>
            <person name="Teeling H."/>
        </authorList>
    </citation>
    <scope>NUCLEOTIDE SEQUENCE [LARGE SCALE GENOMIC DNA]</scope>
    <source>
        <strain evidence="10">DSM 15362 / KCTC 12365 / LMG 23005 / KMM 3901</strain>
    </source>
</reference>
<dbReference type="PANTHER" id="PTHR40074">
    <property type="entry name" value="O-ACETYLTRANSFERASE WECH"/>
    <property type="match status" value="1"/>
</dbReference>
<keyword evidence="5 7" id="KW-1133">Transmembrane helix</keyword>
<keyword evidence="9" id="KW-0808">Transferase</keyword>
<keyword evidence="10" id="KW-1185">Reference proteome</keyword>
<keyword evidence="6 7" id="KW-0472">Membrane</keyword>
<proteinExistence type="inferred from homology"/>
<evidence type="ECO:0000256" key="1">
    <source>
        <dbReference type="ARBA" id="ARBA00004651"/>
    </source>
</evidence>
<evidence type="ECO:0000256" key="3">
    <source>
        <dbReference type="ARBA" id="ARBA00022475"/>
    </source>
</evidence>
<feature type="transmembrane region" description="Helical" evidence="7">
    <location>
        <begin position="226"/>
        <end position="247"/>
    </location>
</feature>
<accession>T2KJR8</accession>
<feature type="transmembrane region" description="Helical" evidence="7">
    <location>
        <begin position="149"/>
        <end position="167"/>
    </location>
</feature>
<protein>
    <submittedName>
        <fullName evidence="9">Acyltransferase 3</fullName>
    </submittedName>
</protein>
<dbReference type="OrthoDB" id="7579632at2"/>
<sequence>MIEKLNTLFLKKDSLPKKNGPFLKHFHYFRGFAIINIVFAHLISYSPAPSSLIDSSRTELLNSLREILFHNSTIYFLFVSGFLFYYLSSNFRINAYYKNKLKNVIVPYILISTLLLLIKSFRSFDQFNINEFSIEWFNNIIYGKSQLQFWYIPFISIVFLISPLLLLVPYNIRIKAFPLILLLPLLGTRTGTNITFYQFLYFFPIYIIGMHTAMRYEKLVFFIKKYFTLVIIISITSTIMILLFMIFDWESEYGIFSITEGLFYLQKISFTIIILKYLKSLQYKNLTVLNDFATFSFGIYFTHLILNGVLIKVKLILLELVANYSEVFLAPLIITYSIILIFINLEVLKLIKKIFKKKSRFLVGI</sequence>
<dbReference type="PATRIC" id="fig|1347342.6.peg.531"/>
<dbReference type="EMBL" id="HG315671">
    <property type="protein sequence ID" value="CDF78239.1"/>
    <property type="molecule type" value="Genomic_DNA"/>
</dbReference>
<dbReference type="GO" id="GO:0005886">
    <property type="term" value="C:plasma membrane"/>
    <property type="evidence" value="ECO:0007669"/>
    <property type="project" value="UniProtKB-SubCell"/>
</dbReference>
<dbReference type="RefSeq" id="WP_038527190.1">
    <property type="nucleotide sequence ID" value="NZ_HG315671.1"/>
</dbReference>
<dbReference type="HOGENOM" id="CLU_066870_0_0_10"/>
<dbReference type="PANTHER" id="PTHR40074:SF2">
    <property type="entry name" value="O-ACETYLTRANSFERASE WECH"/>
    <property type="match status" value="1"/>
</dbReference>
<feature type="transmembrane region" description="Helical" evidence="7">
    <location>
        <begin position="328"/>
        <end position="351"/>
    </location>
</feature>
<dbReference type="AlphaFoldDB" id="T2KJR8"/>
<dbReference type="Pfam" id="PF01757">
    <property type="entry name" value="Acyl_transf_3"/>
    <property type="match status" value="1"/>
</dbReference>
<dbReference type="GO" id="GO:0009246">
    <property type="term" value="P:enterobacterial common antigen biosynthetic process"/>
    <property type="evidence" value="ECO:0007669"/>
    <property type="project" value="TreeGrafter"/>
</dbReference>
<dbReference type="InterPro" id="IPR002656">
    <property type="entry name" value="Acyl_transf_3_dom"/>
</dbReference>
<evidence type="ECO:0000313" key="10">
    <source>
        <dbReference type="Proteomes" id="UP000016160"/>
    </source>
</evidence>
<feature type="transmembrane region" description="Helical" evidence="7">
    <location>
        <begin position="287"/>
        <end position="308"/>
    </location>
</feature>
<feature type="transmembrane region" description="Helical" evidence="7">
    <location>
        <begin position="100"/>
        <end position="118"/>
    </location>
</feature>
<evidence type="ECO:0000313" key="9">
    <source>
        <dbReference type="EMBL" id="CDF78239.1"/>
    </source>
</evidence>
<keyword evidence="3" id="KW-1003">Cell membrane</keyword>
<evidence type="ECO:0000259" key="8">
    <source>
        <dbReference type="Pfam" id="PF01757"/>
    </source>
</evidence>
<feature type="transmembrane region" description="Helical" evidence="7">
    <location>
        <begin position="67"/>
        <end position="88"/>
    </location>
</feature>
<evidence type="ECO:0000256" key="5">
    <source>
        <dbReference type="ARBA" id="ARBA00022989"/>
    </source>
</evidence>
<keyword evidence="9" id="KW-0012">Acyltransferase</keyword>
<evidence type="ECO:0000256" key="2">
    <source>
        <dbReference type="ARBA" id="ARBA00007400"/>
    </source>
</evidence>
<organism evidence="9 10">
    <name type="scientific">Formosa agariphila (strain DSM 15362 / KCTC 12365 / LMG 23005 / KMM 3901 / M-2Alg 35-1)</name>
    <dbReference type="NCBI Taxonomy" id="1347342"/>
    <lineage>
        <taxon>Bacteria</taxon>
        <taxon>Pseudomonadati</taxon>
        <taxon>Bacteroidota</taxon>
        <taxon>Flavobacteriia</taxon>
        <taxon>Flavobacteriales</taxon>
        <taxon>Flavobacteriaceae</taxon>
        <taxon>Formosa</taxon>
    </lineage>
</organism>
<feature type="transmembrane region" description="Helical" evidence="7">
    <location>
        <begin position="27"/>
        <end position="47"/>
    </location>
</feature>
<feature type="transmembrane region" description="Helical" evidence="7">
    <location>
        <begin position="253"/>
        <end position="275"/>
    </location>
</feature>
<dbReference type="eggNOG" id="COG1835">
    <property type="taxonomic scope" value="Bacteria"/>
</dbReference>
<gene>
    <name evidence="9" type="ORF">BN863_5270</name>
</gene>
<evidence type="ECO:0000256" key="6">
    <source>
        <dbReference type="ARBA" id="ARBA00023136"/>
    </source>
</evidence>
<evidence type="ECO:0000256" key="7">
    <source>
        <dbReference type="SAM" id="Phobius"/>
    </source>
</evidence>
<dbReference type="Proteomes" id="UP000016160">
    <property type="component" value="Chromosome"/>
</dbReference>
<keyword evidence="4 7" id="KW-0812">Transmembrane</keyword>
<comment type="similarity">
    <text evidence="2">Belongs to the acyltransferase 3 family.</text>
</comment>
<dbReference type="GO" id="GO:0016413">
    <property type="term" value="F:O-acetyltransferase activity"/>
    <property type="evidence" value="ECO:0007669"/>
    <property type="project" value="TreeGrafter"/>
</dbReference>
<name>T2KJR8_FORAG</name>
<feature type="domain" description="Acyltransferase 3" evidence="8">
    <location>
        <begin position="27"/>
        <end position="341"/>
    </location>
</feature>
<evidence type="ECO:0000256" key="4">
    <source>
        <dbReference type="ARBA" id="ARBA00022692"/>
    </source>
</evidence>
<comment type="subcellular location">
    <subcellularLocation>
        <location evidence="1">Cell membrane</location>
        <topology evidence="1">Multi-pass membrane protein</topology>
    </subcellularLocation>
</comment>
<feature type="transmembrane region" description="Helical" evidence="7">
    <location>
        <begin position="196"/>
        <end position="214"/>
    </location>
</feature>